<dbReference type="RefSeq" id="WP_345119847.1">
    <property type="nucleotide sequence ID" value="NZ_BAABDI010000001.1"/>
</dbReference>
<sequence length="447" mass="49577">MRKRIAQVIALLLVWHGVLPASAQQPINYADWHLEWAEEFNAPVDTLALTERWRFSYPWGRALANSIEVGYYTARELQASAGVLNMTLHRLAEPLVYRGRPLHYTASMLFSRHLIDSLRPANCHPEEGFSYGLFEVRARQPASSTSAPAFWLFGGVPDEVDVFEADANVFSNTLHLAPGGYWRPTRQQEQTCQCLFYNTDPAGNLHEQFHTYGVKWMPDGIVFYYDGVPIRHETRLLPAGCAMAVIVNMTALAWATHPADTLALDYIRIYRPRHLPPPVAVLRPGGDFPQSELAWLPAETQPGRPDQAMYQAWNLAPSPRAAPRLALQLTDNYNPACDLFLPLPIAGRWAPAWTQIAGTPELRISIPKPDSVAWAVHDLLGRLVAGGTTAGGGTWRPRWAPLPPGAYAVHLRQGQASVVHPLTVLGRPDGSAPTAIWRETPAPAPEP</sequence>
<gene>
    <name evidence="4" type="ORF">GCM10022407_01210</name>
</gene>
<keyword evidence="5" id="KW-1185">Reference proteome</keyword>
<comment type="caution">
    <text evidence="4">The sequence shown here is derived from an EMBL/GenBank/DDBJ whole genome shotgun (WGS) entry which is preliminary data.</text>
</comment>
<dbReference type="Pfam" id="PF00722">
    <property type="entry name" value="Glyco_hydro_16"/>
    <property type="match status" value="1"/>
</dbReference>
<feature type="signal peptide" evidence="2">
    <location>
        <begin position="1"/>
        <end position="23"/>
    </location>
</feature>
<accession>A0ABP7P143</accession>
<dbReference type="InterPro" id="IPR013320">
    <property type="entry name" value="ConA-like_dom_sf"/>
</dbReference>
<evidence type="ECO:0000313" key="4">
    <source>
        <dbReference type="EMBL" id="GAA3957587.1"/>
    </source>
</evidence>
<protein>
    <recommendedName>
        <fullName evidence="3">GH16 domain-containing protein</fullName>
    </recommendedName>
</protein>
<feature type="domain" description="GH16" evidence="3">
    <location>
        <begin position="34"/>
        <end position="275"/>
    </location>
</feature>
<dbReference type="Gene3D" id="2.60.120.200">
    <property type="match status" value="1"/>
</dbReference>
<evidence type="ECO:0000256" key="2">
    <source>
        <dbReference type="SAM" id="SignalP"/>
    </source>
</evidence>
<dbReference type="PANTHER" id="PTHR10963:SF55">
    <property type="entry name" value="GLYCOSIDE HYDROLASE FAMILY 16 PROTEIN"/>
    <property type="match status" value="1"/>
</dbReference>
<proteinExistence type="inferred from homology"/>
<feature type="chain" id="PRO_5045038482" description="GH16 domain-containing protein" evidence="2">
    <location>
        <begin position="24"/>
        <end position="447"/>
    </location>
</feature>
<evidence type="ECO:0000313" key="5">
    <source>
        <dbReference type="Proteomes" id="UP001501556"/>
    </source>
</evidence>
<dbReference type="PANTHER" id="PTHR10963">
    <property type="entry name" value="GLYCOSYL HYDROLASE-RELATED"/>
    <property type="match status" value="1"/>
</dbReference>
<dbReference type="Proteomes" id="UP001501556">
    <property type="component" value="Unassembled WGS sequence"/>
</dbReference>
<keyword evidence="2" id="KW-0732">Signal</keyword>
<dbReference type="EMBL" id="BAABDI010000001">
    <property type="protein sequence ID" value="GAA3957587.1"/>
    <property type="molecule type" value="Genomic_DNA"/>
</dbReference>
<reference evidence="5" key="1">
    <citation type="journal article" date="2019" name="Int. J. Syst. Evol. Microbiol.">
        <title>The Global Catalogue of Microorganisms (GCM) 10K type strain sequencing project: providing services to taxonomists for standard genome sequencing and annotation.</title>
        <authorList>
            <consortium name="The Broad Institute Genomics Platform"/>
            <consortium name="The Broad Institute Genome Sequencing Center for Infectious Disease"/>
            <person name="Wu L."/>
            <person name="Ma J."/>
        </authorList>
    </citation>
    <scope>NUCLEOTIDE SEQUENCE [LARGE SCALE GENOMIC DNA]</scope>
    <source>
        <strain evidence="5">JCM 17217</strain>
    </source>
</reference>
<name>A0ABP7P143_9BACT</name>
<organism evidence="4 5">
    <name type="scientific">Hymenobacter antarcticus</name>
    <dbReference type="NCBI Taxonomy" id="486270"/>
    <lineage>
        <taxon>Bacteria</taxon>
        <taxon>Pseudomonadati</taxon>
        <taxon>Bacteroidota</taxon>
        <taxon>Cytophagia</taxon>
        <taxon>Cytophagales</taxon>
        <taxon>Hymenobacteraceae</taxon>
        <taxon>Hymenobacter</taxon>
    </lineage>
</organism>
<comment type="similarity">
    <text evidence="1">Belongs to the glycosyl hydrolase 16 family.</text>
</comment>
<dbReference type="InterPro" id="IPR050546">
    <property type="entry name" value="Glycosyl_Hydrlase_16"/>
</dbReference>
<evidence type="ECO:0000256" key="1">
    <source>
        <dbReference type="ARBA" id="ARBA00006865"/>
    </source>
</evidence>
<dbReference type="PROSITE" id="PS51762">
    <property type="entry name" value="GH16_2"/>
    <property type="match status" value="1"/>
</dbReference>
<evidence type="ECO:0000259" key="3">
    <source>
        <dbReference type="PROSITE" id="PS51762"/>
    </source>
</evidence>
<dbReference type="InterPro" id="IPR000757">
    <property type="entry name" value="Beta-glucanase-like"/>
</dbReference>
<dbReference type="SUPFAM" id="SSF49899">
    <property type="entry name" value="Concanavalin A-like lectins/glucanases"/>
    <property type="match status" value="1"/>
</dbReference>